<evidence type="ECO:0000256" key="7">
    <source>
        <dbReference type="ARBA" id="ARBA00022840"/>
    </source>
</evidence>
<keyword evidence="7" id="KW-0067">ATP-binding</keyword>
<feature type="region of interest" description="Disordered" evidence="10">
    <location>
        <begin position="196"/>
        <end position="224"/>
    </location>
</feature>
<dbReference type="GO" id="GO:0005524">
    <property type="term" value="F:ATP binding"/>
    <property type="evidence" value="ECO:0007669"/>
    <property type="project" value="UniProtKB-KW"/>
</dbReference>
<dbReference type="Pfam" id="PF00005">
    <property type="entry name" value="ABC_tran"/>
    <property type="match status" value="2"/>
</dbReference>
<evidence type="ECO:0000256" key="9">
    <source>
        <dbReference type="ARBA" id="ARBA00023136"/>
    </source>
</evidence>
<keyword evidence="5" id="KW-0997">Cell inner membrane</keyword>
<dbReference type="SMART" id="SM00382">
    <property type="entry name" value="AAA"/>
    <property type="match status" value="2"/>
</dbReference>
<dbReference type="OrthoDB" id="7297206at2"/>
<feature type="domain" description="ABC transporter" evidence="11">
    <location>
        <begin position="229"/>
        <end position="472"/>
    </location>
</feature>
<evidence type="ECO:0000256" key="10">
    <source>
        <dbReference type="SAM" id="MobiDB-lite"/>
    </source>
</evidence>
<dbReference type="SUPFAM" id="SSF52540">
    <property type="entry name" value="P-loop containing nucleoside triphosphate hydrolases"/>
    <property type="match status" value="2"/>
</dbReference>
<dbReference type="InterPro" id="IPR013563">
    <property type="entry name" value="Oligopep_ABC_C"/>
</dbReference>
<gene>
    <name evidence="12" type="ORF">DEW08_17495</name>
</gene>
<keyword evidence="6" id="KW-0547">Nucleotide-binding</keyword>
<accession>A0A2S2CUA3</accession>
<keyword evidence="9" id="KW-0472">Membrane</keyword>
<evidence type="ECO:0000259" key="11">
    <source>
        <dbReference type="PROSITE" id="PS50893"/>
    </source>
</evidence>
<sequence>MLVDRAGLTLRPGEVVAVTGGPGAGKSLLLRALAGLPLGGLRISGTVEGHGRRILVAQDGLLAPNRTLAAQAATLLRHHLRLPPQQAVQRLSDALDRLGAPAAGRRFDAFPHELSDLRRWRAVLALALAAEPAVLLADAPGAGLDGTVRARLLGLLAERARAAGIALVLTARPEDGLDGLADRHLAFERGRLVPAAKPEAGPDAAGETAERNAEQDAGRPGTGPGLLSVRGLGLSFPLVPGRSLTVLRDVSFTLAAGETVALLGESGSGKSMVTRTVLALIPPDAGQVTWRGRDIAAADADGLRRIRRDVTVLFPHPAAALDPAMSVGAQMAETLEQLRPDIPEERHGRRIADALGLAGLPGDVAARLPATLDAEEAARVGLARALLPEPRALVCDEPAASLSGEVRRRFVADLLRLRDERRLALLLAAQDAGEALRIADRALVLMMGRVIEEGGSAALLRDARHPYTRALIAASAGRKPDLDGEAPAPLRPPSGCPLRLRCPKARGFCGQEVPALEEVAPGHRVACHYWDVA</sequence>
<evidence type="ECO:0000256" key="3">
    <source>
        <dbReference type="ARBA" id="ARBA00022448"/>
    </source>
</evidence>
<dbReference type="EMBL" id="CP029353">
    <property type="protein sequence ID" value="AWK88068.1"/>
    <property type="molecule type" value="Genomic_DNA"/>
</dbReference>
<comment type="similarity">
    <text evidence="2">Belongs to the ABC transporter superfamily.</text>
</comment>
<dbReference type="InterPro" id="IPR003439">
    <property type="entry name" value="ABC_transporter-like_ATP-bd"/>
</dbReference>
<keyword evidence="4" id="KW-1003">Cell membrane</keyword>
<dbReference type="PROSITE" id="PS50893">
    <property type="entry name" value="ABC_TRANSPORTER_2"/>
    <property type="match status" value="2"/>
</dbReference>
<keyword evidence="3" id="KW-0813">Transport</keyword>
<protein>
    <submittedName>
        <fullName evidence="12">ABC transporter</fullName>
    </submittedName>
</protein>
<evidence type="ECO:0000256" key="2">
    <source>
        <dbReference type="ARBA" id="ARBA00005417"/>
    </source>
</evidence>
<dbReference type="InterPro" id="IPR050388">
    <property type="entry name" value="ABC_Ni/Peptide_Import"/>
</dbReference>
<evidence type="ECO:0000256" key="5">
    <source>
        <dbReference type="ARBA" id="ARBA00022519"/>
    </source>
</evidence>
<organism evidence="12 13">
    <name type="scientific">Azospirillum thermophilum</name>
    <dbReference type="NCBI Taxonomy" id="2202148"/>
    <lineage>
        <taxon>Bacteria</taxon>
        <taxon>Pseudomonadati</taxon>
        <taxon>Pseudomonadota</taxon>
        <taxon>Alphaproteobacteria</taxon>
        <taxon>Rhodospirillales</taxon>
        <taxon>Azospirillaceae</taxon>
        <taxon>Azospirillum</taxon>
    </lineage>
</organism>
<dbReference type="PANTHER" id="PTHR43297">
    <property type="entry name" value="OLIGOPEPTIDE TRANSPORT ATP-BINDING PROTEIN APPD"/>
    <property type="match status" value="1"/>
</dbReference>
<dbReference type="Proteomes" id="UP000245629">
    <property type="component" value="Chromosome 2"/>
</dbReference>
<dbReference type="GO" id="GO:0005886">
    <property type="term" value="C:plasma membrane"/>
    <property type="evidence" value="ECO:0007669"/>
    <property type="project" value="UniProtKB-SubCell"/>
</dbReference>
<dbReference type="KEGG" id="azz:DEW08_17495"/>
<name>A0A2S2CUA3_9PROT</name>
<evidence type="ECO:0000313" key="12">
    <source>
        <dbReference type="EMBL" id="AWK88068.1"/>
    </source>
</evidence>
<dbReference type="PANTHER" id="PTHR43297:SF14">
    <property type="entry name" value="ATPASE AAA-TYPE CORE DOMAIN-CONTAINING PROTEIN"/>
    <property type="match status" value="1"/>
</dbReference>
<dbReference type="AlphaFoldDB" id="A0A2S2CUA3"/>
<dbReference type="InterPro" id="IPR027417">
    <property type="entry name" value="P-loop_NTPase"/>
</dbReference>
<evidence type="ECO:0000256" key="1">
    <source>
        <dbReference type="ARBA" id="ARBA00004417"/>
    </source>
</evidence>
<feature type="compositionally biased region" description="Basic and acidic residues" evidence="10">
    <location>
        <begin position="208"/>
        <end position="217"/>
    </location>
</feature>
<keyword evidence="13" id="KW-1185">Reference proteome</keyword>
<dbReference type="Gene3D" id="3.40.50.300">
    <property type="entry name" value="P-loop containing nucleotide triphosphate hydrolases"/>
    <property type="match status" value="2"/>
</dbReference>
<evidence type="ECO:0000256" key="4">
    <source>
        <dbReference type="ARBA" id="ARBA00022475"/>
    </source>
</evidence>
<dbReference type="GO" id="GO:0015833">
    <property type="term" value="P:peptide transport"/>
    <property type="evidence" value="ECO:0007669"/>
    <property type="project" value="InterPro"/>
</dbReference>
<feature type="domain" description="ABC transporter" evidence="11">
    <location>
        <begin position="1"/>
        <end position="214"/>
    </location>
</feature>
<reference evidence="13" key="1">
    <citation type="submission" date="2018-05" db="EMBL/GenBank/DDBJ databases">
        <title>Azospirillum thermophila sp. nov., a novel isolated from hot spring.</title>
        <authorList>
            <person name="Zhao Z."/>
        </authorList>
    </citation>
    <scope>NUCLEOTIDE SEQUENCE [LARGE SCALE GENOMIC DNA]</scope>
    <source>
        <strain evidence="13">CFH 70021</strain>
    </source>
</reference>
<dbReference type="NCBIfam" id="TIGR01727">
    <property type="entry name" value="oligo_HPY"/>
    <property type="match status" value="1"/>
</dbReference>
<dbReference type="InterPro" id="IPR003593">
    <property type="entry name" value="AAA+_ATPase"/>
</dbReference>
<proteinExistence type="inferred from homology"/>
<evidence type="ECO:0000256" key="8">
    <source>
        <dbReference type="ARBA" id="ARBA00022967"/>
    </source>
</evidence>
<dbReference type="Pfam" id="PF08352">
    <property type="entry name" value="oligo_HPY"/>
    <property type="match status" value="1"/>
</dbReference>
<comment type="subcellular location">
    <subcellularLocation>
        <location evidence="1">Cell inner membrane</location>
        <topology evidence="1">Peripheral membrane protein</topology>
    </subcellularLocation>
</comment>
<evidence type="ECO:0000313" key="13">
    <source>
        <dbReference type="Proteomes" id="UP000245629"/>
    </source>
</evidence>
<dbReference type="GO" id="GO:0016887">
    <property type="term" value="F:ATP hydrolysis activity"/>
    <property type="evidence" value="ECO:0007669"/>
    <property type="project" value="InterPro"/>
</dbReference>
<evidence type="ECO:0000256" key="6">
    <source>
        <dbReference type="ARBA" id="ARBA00022741"/>
    </source>
</evidence>
<keyword evidence="8" id="KW-1278">Translocase</keyword>